<feature type="transmembrane region" description="Helical" evidence="3">
    <location>
        <begin position="109"/>
        <end position="127"/>
    </location>
</feature>
<dbReference type="InterPro" id="IPR041916">
    <property type="entry name" value="Anti_sigma_zinc_sf"/>
</dbReference>
<evidence type="ECO:0000256" key="1">
    <source>
        <dbReference type="SAM" id="Coils"/>
    </source>
</evidence>
<accession>A0A7S8IZ23</accession>
<feature type="region of interest" description="Disordered" evidence="2">
    <location>
        <begin position="71"/>
        <end position="93"/>
    </location>
</feature>
<keyword evidence="3" id="KW-0472">Membrane</keyword>
<gene>
    <name evidence="4" type="ORF">Nkreftii_001314</name>
</gene>
<evidence type="ECO:0008006" key="6">
    <source>
        <dbReference type="Google" id="ProtNLM"/>
    </source>
</evidence>
<reference evidence="4 5" key="1">
    <citation type="journal article" date="2020" name="ISME J.">
        <title>Enrichment and physiological characterization of a novel comammox Nitrospira indicates ammonium inhibition of complete nitrification.</title>
        <authorList>
            <person name="Sakoula D."/>
            <person name="Koch H."/>
            <person name="Frank J."/>
            <person name="Jetten M.S.M."/>
            <person name="van Kessel M.A.H.J."/>
            <person name="Lucker S."/>
        </authorList>
    </citation>
    <scope>NUCLEOTIDE SEQUENCE [LARGE SCALE GENOMIC DNA]</scope>
    <source>
        <strain evidence="4">Comreactor17</strain>
    </source>
</reference>
<keyword evidence="3" id="KW-0812">Transmembrane</keyword>
<keyword evidence="3" id="KW-1133">Transmembrane helix</keyword>
<evidence type="ECO:0000313" key="5">
    <source>
        <dbReference type="Proteomes" id="UP000593737"/>
    </source>
</evidence>
<dbReference type="Proteomes" id="UP000593737">
    <property type="component" value="Chromosome"/>
</dbReference>
<feature type="coiled-coil region" evidence="1">
    <location>
        <begin position="143"/>
        <end position="205"/>
    </location>
</feature>
<proteinExistence type="predicted"/>
<organism evidence="4 5">
    <name type="scientific">Candidatus Nitrospira kreftii</name>
    <dbReference type="NCBI Taxonomy" id="2652173"/>
    <lineage>
        <taxon>Bacteria</taxon>
        <taxon>Pseudomonadati</taxon>
        <taxon>Nitrospirota</taxon>
        <taxon>Nitrospiria</taxon>
        <taxon>Nitrospirales</taxon>
        <taxon>Nitrospiraceae</taxon>
        <taxon>Nitrospira</taxon>
    </lineage>
</organism>
<name>A0A7S8IZ23_9BACT</name>
<dbReference type="Gene3D" id="1.10.10.1320">
    <property type="entry name" value="Anti-sigma factor, zinc-finger domain"/>
    <property type="match status" value="1"/>
</dbReference>
<dbReference type="EMBL" id="CP047423">
    <property type="protein sequence ID" value="QPD03540.1"/>
    <property type="molecule type" value="Genomic_DNA"/>
</dbReference>
<dbReference type="AlphaFoldDB" id="A0A7S8IZ23"/>
<evidence type="ECO:0000256" key="2">
    <source>
        <dbReference type="SAM" id="MobiDB-lite"/>
    </source>
</evidence>
<protein>
    <recommendedName>
        <fullName evidence="6">Zinc-finger domain-containing protein</fullName>
    </recommendedName>
</protein>
<dbReference type="KEGG" id="nkf:Nkreftii_001314"/>
<keyword evidence="1" id="KW-0175">Coiled coil</keyword>
<evidence type="ECO:0000313" key="4">
    <source>
        <dbReference type="EMBL" id="QPD03540.1"/>
    </source>
</evidence>
<evidence type="ECO:0000256" key="3">
    <source>
        <dbReference type="SAM" id="Phobius"/>
    </source>
</evidence>
<sequence>MTHEDLEETVPLYAIGALEKIERQALEAHLLSGCISCRTALKEFQSVAISLPFALNIVPPPRALKAKIMGARAQTPSAETPAHPSATPSLEPGEWMKHLFPPTSPSTTSFGLALGMVFVGILVLLIFQSWKPSPRTAEDTRTLGKLQTQVDAANAQLTTLQHQLSEREESLMQTREELQRRMEELGELKDQLIHREAELDDLKAQLAERGGHSASLP</sequence>